<reference evidence="1 2" key="1">
    <citation type="submission" date="2008-07" db="EMBL/GenBank/DDBJ databases">
        <authorList>
            <person name="Tandeau de Marsac N."/>
            <person name="Ferriera S."/>
            <person name="Johnson J."/>
            <person name="Kravitz S."/>
            <person name="Beeson K."/>
            <person name="Sutton G."/>
            <person name="Rogers Y.-H."/>
            <person name="Friedman R."/>
            <person name="Frazier M."/>
            <person name="Venter J.C."/>
        </authorList>
    </citation>
    <scope>NUCLEOTIDE SEQUENCE [LARGE SCALE GENOMIC DNA]</scope>
    <source>
        <strain evidence="1 2">PCC 7420</strain>
    </source>
</reference>
<dbReference type="STRING" id="118168.MC7420_6567"/>
<dbReference type="EMBL" id="DS989885">
    <property type="protein sequence ID" value="EDX70642.1"/>
    <property type="molecule type" value="Genomic_DNA"/>
</dbReference>
<protein>
    <submittedName>
        <fullName evidence="1">Uncharacterized protein</fullName>
    </submittedName>
</protein>
<name>B4W599_9CYAN</name>
<gene>
    <name evidence="1" type="ORF">MC7420_6567</name>
</gene>
<evidence type="ECO:0000313" key="1">
    <source>
        <dbReference type="EMBL" id="EDX70642.1"/>
    </source>
</evidence>
<dbReference type="Proteomes" id="UP000003835">
    <property type="component" value="Unassembled WGS sequence"/>
</dbReference>
<proteinExistence type="predicted"/>
<keyword evidence="2" id="KW-1185">Reference proteome</keyword>
<sequence length="42" mass="4283">MAKGGSKGGFGMIQQFALLCGTLSIPLNPPSKGGLSSPYRQS</sequence>
<dbReference type="HOGENOM" id="CLU_3249974_0_0_3"/>
<dbReference type="AlphaFoldDB" id="B4W599"/>
<evidence type="ECO:0000313" key="2">
    <source>
        <dbReference type="Proteomes" id="UP000003835"/>
    </source>
</evidence>
<organism evidence="1 2">
    <name type="scientific">Coleofasciculus chthonoplastes PCC 7420</name>
    <dbReference type="NCBI Taxonomy" id="118168"/>
    <lineage>
        <taxon>Bacteria</taxon>
        <taxon>Bacillati</taxon>
        <taxon>Cyanobacteriota</taxon>
        <taxon>Cyanophyceae</taxon>
        <taxon>Coleofasciculales</taxon>
        <taxon>Coleofasciculaceae</taxon>
        <taxon>Coleofasciculus</taxon>
    </lineage>
</organism>
<accession>B4W599</accession>